<gene>
    <name evidence="2" type="ORF">LCGC14_2517470</name>
</gene>
<reference evidence="2" key="1">
    <citation type="journal article" date="2015" name="Nature">
        <title>Complex archaea that bridge the gap between prokaryotes and eukaryotes.</title>
        <authorList>
            <person name="Spang A."/>
            <person name="Saw J.H."/>
            <person name="Jorgensen S.L."/>
            <person name="Zaremba-Niedzwiedzka K."/>
            <person name="Martijn J."/>
            <person name="Lind A.E."/>
            <person name="van Eijk R."/>
            <person name="Schleper C."/>
            <person name="Guy L."/>
            <person name="Ettema T.J."/>
        </authorList>
    </citation>
    <scope>NUCLEOTIDE SEQUENCE</scope>
</reference>
<dbReference type="AlphaFoldDB" id="A0A0F9D922"/>
<feature type="non-terminal residue" evidence="2">
    <location>
        <position position="27"/>
    </location>
</feature>
<proteinExistence type="predicted"/>
<comment type="caution">
    <text evidence="2">The sequence shown here is derived from an EMBL/GenBank/DDBJ whole genome shotgun (WGS) entry which is preliminary data.</text>
</comment>
<feature type="region of interest" description="Disordered" evidence="1">
    <location>
        <begin position="1"/>
        <end position="27"/>
    </location>
</feature>
<protein>
    <submittedName>
        <fullName evidence="2">Uncharacterized protein</fullName>
    </submittedName>
</protein>
<sequence>MITQKRKAELTQQYRRAVKGATKDQTR</sequence>
<evidence type="ECO:0000313" key="2">
    <source>
        <dbReference type="EMBL" id="KKL14266.1"/>
    </source>
</evidence>
<dbReference type="EMBL" id="LAZR01040526">
    <property type="protein sequence ID" value="KKL14266.1"/>
    <property type="molecule type" value="Genomic_DNA"/>
</dbReference>
<evidence type="ECO:0000256" key="1">
    <source>
        <dbReference type="SAM" id="MobiDB-lite"/>
    </source>
</evidence>
<organism evidence="2">
    <name type="scientific">marine sediment metagenome</name>
    <dbReference type="NCBI Taxonomy" id="412755"/>
    <lineage>
        <taxon>unclassified sequences</taxon>
        <taxon>metagenomes</taxon>
        <taxon>ecological metagenomes</taxon>
    </lineage>
</organism>
<accession>A0A0F9D922</accession>
<name>A0A0F9D922_9ZZZZ</name>